<proteinExistence type="predicted"/>
<reference evidence="1 2" key="1">
    <citation type="submission" date="2021-03" db="EMBL/GenBank/DDBJ databases">
        <title>Genomic Encyclopedia of Type Strains, Phase III (KMG-III): the genomes of soil and plant-associated and newly described type strains.</title>
        <authorList>
            <person name="Whitman W."/>
        </authorList>
    </citation>
    <scope>NUCLEOTIDE SEQUENCE [LARGE SCALE GENOMIC DNA]</scope>
    <source>
        <strain evidence="1 2">IMMIB AFH-6</strain>
    </source>
</reference>
<gene>
    <name evidence="1" type="ORF">J2851_000580</name>
</gene>
<evidence type="ECO:0000313" key="2">
    <source>
        <dbReference type="Proteomes" id="UP000781958"/>
    </source>
</evidence>
<dbReference type="EMBL" id="JAGINP010000001">
    <property type="protein sequence ID" value="MBP2290843.1"/>
    <property type="molecule type" value="Genomic_DNA"/>
</dbReference>
<comment type="caution">
    <text evidence="1">The sequence shown here is derived from an EMBL/GenBank/DDBJ whole genome shotgun (WGS) entry which is preliminary data.</text>
</comment>
<keyword evidence="2" id="KW-1185">Reference proteome</keyword>
<sequence>MTIDDGDCRVVSEVFSFASGRFTEDAAIHLAAEALRARHLSASLSEAVSATMSILFGAGGLPCS</sequence>
<accession>A0ABS4SFJ7</accession>
<protein>
    <submittedName>
        <fullName evidence="1">Uncharacterized protein</fullName>
    </submittedName>
</protein>
<dbReference type="Proteomes" id="UP000781958">
    <property type="component" value="Unassembled WGS sequence"/>
</dbReference>
<organism evidence="1 2">
    <name type="scientific">Azospirillum rugosum</name>
    <dbReference type="NCBI Taxonomy" id="416170"/>
    <lineage>
        <taxon>Bacteria</taxon>
        <taxon>Pseudomonadati</taxon>
        <taxon>Pseudomonadota</taxon>
        <taxon>Alphaproteobacteria</taxon>
        <taxon>Rhodospirillales</taxon>
        <taxon>Azospirillaceae</taxon>
        <taxon>Azospirillum</taxon>
    </lineage>
</organism>
<name>A0ABS4SFJ7_9PROT</name>
<evidence type="ECO:0000313" key="1">
    <source>
        <dbReference type="EMBL" id="MBP2290843.1"/>
    </source>
</evidence>
<dbReference type="RefSeq" id="WP_209763414.1">
    <property type="nucleotide sequence ID" value="NZ_JAGINP010000001.1"/>
</dbReference>